<gene>
    <name evidence="1" type="ORF">BROSI_A2512</name>
</gene>
<dbReference type="RefSeq" id="WP_052564035.1">
    <property type="nucleotide sequence ID" value="NZ_BAFN01000001.1"/>
</dbReference>
<evidence type="ECO:0000313" key="1">
    <source>
        <dbReference type="EMBL" id="GAN33977.1"/>
    </source>
</evidence>
<evidence type="ECO:0000313" key="2">
    <source>
        <dbReference type="Proteomes" id="UP000032309"/>
    </source>
</evidence>
<reference evidence="2" key="1">
    <citation type="journal article" date="2015" name="Genome Announc.">
        <title>Draft Genome Sequence of an Anaerobic Ammonium-Oxidizing Bacterium, "Candidatus Brocadia sinica".</title>
        <authorList>
            <person name="Oshiki M."/>
            <person name="Shinyako-Hata K."/>
            <person name="Satoh H."/>
            <person name="Okabe S."/>
        </authorList>
    </citation>
    <scope>NUCLEOTIDE SEQUENCE [LARGE SCALE GENOMIC DNA]</scope>
    <source>
        <strain evidence="2">JPN1</strain>
    </source>
</reference>
<comment type="caution">
    <text evidence="1">The sequence shown here is derived from an EMBL/GenBank/DDBJ whole genome shotgun (WGS) entry which is preliminary data.</text>
</comment>
<proteinExistence type="predicted"/>
<organism evidence="1 2">
    <name type="scientific">Candidatus Brocadia sinica JPN1</name>
    <dbReference type="NCBI Taxonomy" id="1197129"/>
    <lineage>
        <taxon>Bacteria</taxon>
        <taxon>Pseudomonadati</taxon>
        <taxon>Planctomycetota</taxon>
        <taxon>Candidatus Brocadiia</taxon>
        <taxon>Candidatus Brocadiales</taxon>
        <taxon>Candidatus Brocadiaceae</taxon>
        <taxon>Candidatus Brocadia</taxon>
    </lineage>
</organism>
<keyword evidence="2" id="KW-1185">Reference proteome</keyword>
<dbReference type="Proteomes" id="UP000032309">
    <property type="component" value="Unassembled WGS sequence"/>
</dbReference>
<accession>A0ABQ0JZ35</accession>
<protein>
    <submittedName>
        <fullName evidence="1">Uncharacterized protein</fullName>
    </submittedName>
</protein>
<sequence length="63" mass="7266">MKIRETVNQYNCFGQGDHSLLSLKIGYLMVHVLSGAERKREHNEARAYVPEKKQMYGDILKNG</sequence>
<name>A0ABQ0JZ35_9BACT</name>
<dbReference type="EMBL" id="BAFN01000001">
    <property type="protein sequence ID" value="GAN33977.1"/>
    <property type="molecule type" value="Genomic_DNA"/>
</dbReference>